<organism evidence="1 2">
    <name type="scientific">Angiostrongylus cantonensis</name>
    <name type="common">Rat lungworm</name>
    <dbReference type="NCBI Taxonomy" id="6313"/>
    <lineage>
        <taxon>Eukaryota</taxon>
        <taxon>Metazoa</taxon>
        <taxon>Ecdysozoa</taxon>
        <taxon>Nematoda</taxon>
        <taxon>Chromadorea</taxon>
        <taxon>Rhabditida</taxon>
        <taxon>Rhabditina</taxon>
        <taxon>Rhabditomorpha</taxon>
        <taxon>Strongyloidea</taxon>
        <taxon>Metastrongylidae</taxon>
        <taxon>Angiostrongylus</taxon>
    </lineage>
</organism>
<sequence>MSNIKGCFDGYESATTVDGRRGTRCQLVTEMNIKAKIRPLLAICLLPGDYVNGHTGKVIIVPDAAEVGRFDQINVQATIYDLSLPAHKPRSYLLIM</sequence>
<keyword evidence="1" id="KW-1185">Reference proteome</keyword>
<accession>A0A0K0DGK8</accession>
<protein>
    <submittedName>
        <fullName evidence="2">Type II toxin-antitoxin system PemK/MazF family toxin</fullName>
    </submittedName>
</protein>
<evidence type="ECO:0000313" key="1">
    <source>
        <dbReference type="Proteomes" id="UP000035642"/>
    </source>
</evidence>
<evidence type="ECO:0000313" key="2">
    <source>
        <dbReference type="WBParaSite" id="ACAC_0001023801-mRNA-1"/>
    </source>
</evidence>
<dbReference type="WBParaSite" id="ACAC_0001023801-mRNA-1">
    <property type="protein sequence ID" value="ACAC_0001023801-mRNA-1"/>
    <property type="gene ID" value="ACAC_0001023801"/>
</dbReference>
<name>A0A0K0DGK8_ANGCA</name>
<dbReference type="AlphaFoldDB" id="A0A0K0DGK8"/>
<proteinExistence type="predicted"/>
<reference evidence="2" key="2">
    <citation type="submission" date="2017-02" db="UniProtKB">
        <authorList>
            <consortium name="WormBaseParasite"/>
        </authorList>
    </citation>
    <scope>IDENTIFICATION</scope>
</reference>
<reference evidence="1" key="1">
    <citation type="submission" date="2012-09" db="EMBL/GenBank/DDBJ databases">
        <authorList>
            <person name="Martin A.A."/>
        </authorList>
    </citation>
    <scope>NUCLEOTIDE SEQUENCE</scope>
</reference>
<dbReference type="Proteomes" id="UP000035642">
    <property type="component" value="Unassembled WGS sequence"/>
</dbReference>